<name>A0A166QJS2_9CHLO</name>
<evidence type="ECO:0000256" key="10">
    <source>
        <dbReference type="HAMAP-Rule" id="MF_01456"/>
    </source>
</evidence>
<proteinExistence type="inferred from homology"/>
<dbReference type="FunFam" id="1.10.287.3510:FF:000001">
    <property type="entry name" value="NADH-quinone oxidoreductase subunit K"/>
    <property type="match status" value="1"/>
</dbReference>
<feature type="transmembrane region" description="Helical" evidence="10">
    <location>
        <begin position="61"/>
        <end position="85"/>
    </location>
</feature>
<sequence>MDIENLMLLGALIFCIGLYGFLTSRNVVRILISLELILNAININLVSISTFMDSQELKGQVFALFIIAIAAAESAIALAIILTLYRNKNSIELEQFNLLKW</sequence>
<dbReference type="GO" id="GO:0048038">
    <property type="term" value="F:quinone binding"/>
    <property type="evidence" value="ECO:0007669"/>
    <property type="project" value="UniProtKB-KW"/>
</dbReference>
<comment type="subcellular location">
    <subcellularLocation>
        <location evidence="1">Membrane</location>
        <topology evidence="1">Multi-pass membrane protein</topology>
    </subcellularLocation>
    <subcellularLocation>
        <location evidence="10">Plastid</location>
        <location evidence="10">Chloroplast thylakoid membrane</location>
        <topology evidence="10">Multi-pass membrane protein</topology>
    </subcellularLocation>
</comment>
<dbReference type="EMBL" id="KX013545">
    <property type="protein sequence ID" value="ANA56947.1"/>
    <property type="molecule type" value="Genomic_DNA"/>
</dbReference>
<evidence type="ECO:0000313" key="11">
    <source>
        <dbReference type="EMBL" id="ANA56947.1"/>
    </source>
</evidence>
<gene>
    <name evidence="10 11" type="primary">ndhE</name>
</gene>
<dbReference type="PANTHER" id="PTHR11434">
    <property type="entry name" value="NADH-UBIQUINONE OXIDOREDUCTASE SUBUNIT ND4L"/>
    <property type="match status" value="1"/>
</dbReference>
<keyword evidence="6 10" id="KW-0521">NADP</keyword>
<organism evidence="11">
    <name type="scientific">Cymbomonas tetramitiformis</name>
    <dbReference type="NCBI Taxonomy" id="36881"/>
    <lineage>
        <taxon>Eukaryota</taxon>
        <taxon>Viridiplantae</taxon>
        <taxon>Chlorophyta</taxon>
        <taxon>Pyramimonadophyceae</taxon>
        <taxon>Pyramimonadales</taxon>
        <taxon>Pyramimonadaceae</taxon>
        <taxon>Cymbomonas</taxon>
    </lineage>
</organism>
<evidence type="ECO:0000256" key="5">
    <source>
        <dbReference type="ARBA" id="ARBA00022719"/>
    </source>
</evidence>
<evidence type="ECO:0000256" key="3">
    <source>
        <dbReference type="ARBA" id="ARBA00022448"/>
    </source>
</evidence>
<dbReference type="HAMAP" id="MF_01456">
    <property type="entry name" value="NDH1_NuoK"/>
    <property type="match status" value="1"/>
</dbReference>
<keyword evidence="8 10" id="KW-1133">Transmembrane helix</keyword>
<dbReference type="EC" id="7.1.1.-" evidence="10"/>
<comment type="similarity">
    <text evidence="2 10">Belongs to the complex I subunit 4L family.</text>
</comment>
<dbReference type="Gene3D" id="1.10.287.3510">
    <property type="match status" value="1"/>
</dbReference>
<dbReference type="GO" id="GO:0042773">
    <property type="term" value="P:ATP synthesis coupled electron transport"/>
    <property type="evidence" value="ECO:0007669"/>
    <property type="project" value="InterPro"/>
</dbReference>
<dbReference type="InterPro" id="IPR039428">
    <property type="entry name" value="NUOK/Mnh_C1-like"/>
</dbReference>
<keyword evidence="10" id="KW-0793">Thylakoid</keyword>
<keyword evidence="9 10" id="KW-0472">Membrane</keyword>
<dbReference type="PANTHER" id="PTHR11434:SF16">
    <property type="entry name" value="NADH-UBIQUINONE OXIDOREDUCTASE CHAIN 4L"/>
    <property type="match status" value="1"/>
</dbReference>
<dbReference type="InterPro" id="IPR001133">
    <property type="entry name" value="NADH_UbQ_OxRdtase_chain4L/K"/>
</dbReference>
<evidence type="ECO:0000256" key="4">
    <source>
        <dbReference type="ARBA" id="ARBA00022692"/>
    </source>
</evidence>
<keyword evidence="11" id="KW-0150">Chloroplast</keyword>
<dbReference type="Pfam" id="PF00420">
    <property type="entry name" value="Oxidored_q2"/>
    <property type="match status" value="1"/>
</dbReference>
<keyword evidence="11" id="KW-0934">Plastid</keyword>
<comment type="subunit">
    <text evidence="10">NDH is composed of at least 16 different subunits, 5 of which are encoded in the nucleus.</text>
</comment>
<evidence type="ECO:0000256" key="1">
    <source>
        <dbReference type="ARBA" id="ARBA00004141"/>
    </source>
</evidence>
<dbReference type="NCBIfam" id="NF004320">
    <property type="entry name" value="PRK05715.1-2"/>
    <property type="match status" value="1"/>
</dbReference>
<dbReference type="GO" id="GO:0009535">
    <property type="term" value="C:chloroplast thylakoid membrane"/>
    <property type="evidence" value="ECO:0007669"/>
    <property type="project" value="UniProtKB-SubCell"/>
</dbReference>
<comment type="function">
    <text evidence="10">NDH shuttles electrons from NAD(P)H:plastoquinone, via FMN and iron-sulfur (Fe-S) centers, to quinones in the photosynthetic chain and possibly in a chloroplast respiratory chain. The immediate electron acceptor for the enzyme in this species is believed to be plastoquinone. Couples the redox reaction to proton translocation, and thus conserves the redox energy in a proton gradient.</text>
</comment>
<comment type="catalytic activity">
    <reaction evidence="10">
        <text>a plastoquinone + NADPH + (n+1) H(+)(in) = a plastoquinol + NADP(+) + n H(+)(out)</text>
        <dbReference type="Rhea" id="RHEA:42612"/>
        <dbReference type="Rhea" id="RHEA-COMP:9561"/>
        <dbReference type="Rhea" id="RHEA-COMP:9562"/>
        <dbReference type="ChEBI" id="CHEBI:15378"/>
        <dbReference type="ChEBI" id="CHEBI:17757"/>
        <dbReference type="ChEBI" id="CHEBI:57783"/>
        <dbReference type="ChEBI" id="CHEBI:58349"/>
        <dbReference type="ChEBI" id="CHEBI:62192"/>
    </reaction>
</comment>
<dbReference type="AlphaFoldDB" id="A0A166QJS2"/>
<keyword evidence="4 10" id="KW-0812">Transmembrane</keyword>
<evidence type="ECO:0000256" key="6">
    <source>
        <dbReference type="ARBA" id="ARBA00022857"/>
    </source>
</evidence>
<protein>
    <recommendedName>
        <fullName evidence="10">NAD(P)H-quinone oxidoreductase subunit 4L, chloroplastic</fullName>
        <ecNumber evidence="10">7.1.1.-</ecNumber>
    </recommendedName>
    <alternativeName>
        <fullName evidence="10">NAD(P)H dehydrogenase subunit 4L</fullName>
    </alternativeName>
    <alternativeName>
        <fullName evidence="10">NADH-plastoquinone oxidoreductase subunit 4L</fullName>
    </alternativeName>
</protein>
<dbReference type="NCBIfam" id="NF004323">
    <property type="entry name" value="PRK05715.1-5"/>
    <property type="match status" value="1"/>
</dbReference>
<evidence type="ECO:0000256" key="7">
    <source>
        <dbReference type="ARBA" id="ARBA00022957"/>
    </source>
</evidence>
<evidence type="ECO:0000256" key="2">
    <source>
        <dbReference type="ARBA" id="ARBA00010519"/>
    </source>
</evidence>
<dbReference type="GO" id="GO:0019684">
    <property type="term" value="P:photosynthesis, light reaction"/>
    <property type="evidence" value="ECO:0007669"/>
    <property type="project" value="UniProtKB-UniRule"/>
</dbReference>
<geneLocation type="chloroplast" evidence="11"/>
<keyword evidence="3 10" id="KW-0813">Transport</keyword>
<accession>A0A166QJS2</accession>
<comment type="catalytic activity">
    <reaction evidence="10">
        <text>a plastoquinone + NADH + (n+1) H(+)(in) = a plastoquinol + NAD(+) + n H(+)(out)</text>
        <dbReference type="Rhea" id="RHEA:42608"/>
        <dbReference type="Rhea" id="RHEA-COMP:9561"/>
        <dbReference type="Rhea" id="RHEA-COMP:9562"/>
        <dbReference type="ChEBI" id="CHEBI:15378"/>
        <dbReference type="ChEBI" id="CHEBI:17757"/>
        <dbReference type="ChEBI" id="CHEBI:57540"/>
        <dbReference type="ChEBI" id="CHEBI:57945"/>
        <dbReference type="ChEBI" id="CHEBI:62192"/>
    </reaction>
</comment>
<feature type="transmembrane region" description="Helical" evidence="10">
    <location>
        <begin position="30"/>
        <end position="49"/>
    </location>
</feature>
<keyword evidence="5 10" id="KW-0874">Quinone</keyword>
<dbReference type="GeneID" id="27908672"/>
<evidence type="ECO:0000256" key="8">
    <source>
        <dbReference type="ARBA" id="ARBA00022989"/>
    </source>
</evidence>
<keyword evidence="10" id="KW-0520">NAD</keyword>
<reference evidence="11" key="1">
    <citation type="journal article" date="2016" name="Genome Announc.">
        <title>Complete Chloroplast Genome Sequence of Phagomixotrophic Green Alga Cymbomonas tetramitiformis.</title>
        <authorList>
            <person name="Satjarak A."/>
            <person name="Paasch A.E."/>
            <person name="Graham L.E."/>
            <person name="Kim E."/>
        </authorList>
    </citation>
    <scope>NUCLEOTIDE SEQUENCE</scope>
    <source>
        <strain evidence="11">PLY262</strain>
    </source>
</reference>
<feature type="transmembrane region" description="Helical" evidence="10">
    <location>
        <begin position="6"/>
        <end position="23"/>
    </location>
</feature>
<dbReference type="NCBIfam" id="NF004322">
    <property type="entry name" value="PRK05715.1-4"/>
    <property type="match status" value="1"/>
</dbReference>
<evidence type="ECO:0000256" key="9">
    <source>
        <dbReference type="ARBA" id="ARBA00023136"/>
    </source>
</evidence>
<dbReference type="RefSeq" id="YP_009252813.1">
    <property type="nucleotide sequence ID" value="NC_030169.1"/>
</dbReference>
<dbReference type="GO" id="GO:0030964">
    <property type="term" value="C:NADH dehydrogenase complex"/>
    <property type="evidence" value="ECO:0007669"/>
    <property type="project" value="TreeGrafter"/>
</dbReference>
<keyword evidence="7 10" id="KW-0618">Plastoquinone</keyword>
<dbReference type="GO" id="GO:0016655">
    <property type="term" value="F:oxidoreductase activity, acting on NAD(P)H, quinone or similar compound as acceptor"/>
    <property type="evidence" value="ECO:0007669"/>
    <property type="project" value="UniProtKB-UniRule"/>
</dbReference>
<keyword evidence="10" id="KW-1278">Translocase</keyword>